<dbReference type="InterPro" id="IPR003870">
    <property type="entry name" value="DUF222"/>
</dbReference>
<dbReference type="CDD" id="cd00085">
    <property type="entry name" value="HNHc"/>
    <property type="match status" value="1"/>
</dbReference>
<dbReference type="GO" id="GO:0008270">
    <property type="term" value="F:zinc ion binding"/>
    <property type="evidence" value="ECO:0007669"/>
    <property type="project" value="InterPro"/>
</dbReference>
<proteinExistence type="inferred from homology"/>
<dbReference type="AlphaFoldDB" id="A0A1H0L2P2"/>
<dbReference type="InterPro" id="IPR002711">
    <property type="entry name" value="HNH"/>
</dbReference>
<evidence type="ECO:0000313" key="5">
    <source>
        <dbReference type="Proteomes" id="UP000199088"/>
    </source>
</evidence>
<organism evidence="4 5">
    <name type="scientific">Klenkia soli</name>
    <dbReference type="NCBI Taxonomy" id="1052260"/>
    <lineage>
        <taxon>Bacteria</taxon>
        <taxon>Bacillati</taxon>
        <taxon>Actinomycetota</taxon>
        <taxon>Actinomycetes</taxon>
        <taxon>Geodermatophilales</taxon>
        <taxon>Geodermatophilaceae</taxon>
        <taxon>Klenkia</taxon>
    </lineage>
</organism>
<dbReference type="Pfam" id="PF01844">
    <property type="entry name" value="HNH"/>
    <property type="match status" value="1"/>
</dbReference>
<dbReference type="SMART" id="SM00507">
    <property type="entry name" value="HNHc"/>
    <property type="match status" value="1"/>
</dbReference>
<evidence type="ECO:0000313" key="4">
    <source>
        <dbReference type="EMBL" id="SDO62554.1"/>
    </source>
</evidence>
<comment type="similarity">
    <text evidence="1">Belongs to the Rv1128c/1148c/1588c/1702c/1945/3466 family.</text>
</comment>
<evidence type="ECO:0000259" key="3">
    <source>
        <dbReference type="SMART" id="SM00507"/>
    </source>
</evidence>
<gene>
    <name evidence="4" type="ORF">SAMN05660199_02320</name>
</gene>
<evidence type="ECO:0000256" key="1">
    <source>
        <dbReference type="ARBA" id="ARBA00023450"/>
    </source>
</evidence>
<reference evidence="5" key="1">
    <citation type="submission" date="2016-10" db="EMBL/GenBank/DDBJ databases">
        <authorList>
            <person name="Varghese N."/>
            <person name="Submissions S."/>
        </authorList>
    </citation>
    <scope>NUCLEOTIDE SEQUENCE [LARGE SCALE GENOMIC DNA]</scope>
    <source>
        <strain evidence="5">DSM 45843</strain>
    </source>
</reference>
<evidence type="ECO:0000256" key="2">
    <source>
        <dbReference type="SAM" id="MobiDB-lite"/>
    </source>
</evidence>
<dbReference type="Proteomes" id="UP000199088">
    <property type="component" value="Unassembled WGS sequence"/>
</dbReference>
<feature type="domain" description="HNH nuclease" evidence="3">
    <location>
        <begin position="366"/>
        <end position="418"/>
    </location>
</feature>
<dbReference type="Pfam" id="PF02720">
    <property type="entry name" value="DUF222"/>
    <property type="match status" value="1"/>
</dbReference>
<name>A0A1H0L2P2_9ACTN</name>
<keyword evidence="5" id="KW-1185">Reference proteome</keyword>
<dbReference type="GO" id="GO:0004519">
    <property type="term" value="F:endonuclease activity"/>
    <property type="evidence" value="ECO:0007669"/>
    <property type="project" value="InterPro"/>
</dbReference>
<dbReference type="Gene3D" id="1.10.30.50">
    <property type="match status" value="1"/>
</dbReference>
<dbReference type="STRING" id="1052260.SAMN05660199_02320"/>
<feature type="region of interest" description="Disordered" evidence="2">
    <location>
        <begin position="440"/>
        <end position="474"/>
    </location>
</feature>
<feature type="compositionally biased region" description="Basic and acidic residues" evidence="2">
    <location>
        <begin position="453"/>
        <end position="474"/>
    </location>
</feature>
<dbReference type="InterPro" id="IPR003615">
    <property type="entry name" value="HNH_nuc"/>
</dbReference>
<feature type="region of interest" description="Disordered" evidence="2">
    <location>
        <begin position="1"/>
        <end position="49"/>
    </location>
</feature>
<dbReference type="GO" id="GO:0003676">
    <property type="term" value="F:nucleic acid binding"/>
    <property type="evidence" value="ECO:0007669"/>
    <property type="project" value="InterPro"/>
</dbReference>
<accession>A0A1H0L2P2</accession>
<dbReference type="EMBL" id="FNIR01000006">
    <property type="protein sequence ID" value="SDO62554.1"/>
    <property type="molecule type" value="Genomic_DNA"/>
</dbReference>
<sequence>MGLESETPPRATPTGWVPEPLPPGALGADPSPSPSPVTAARRLPQPPPDDVTAVIDALLAAAGAELGEASSAQLLDRARGLARVVNLAQAELSRVVARAETQEAAAADGLTGMRPWLRGHVGATGPEAAAVLAAGRLLERMPVLGAAAAQGAVTMGQLGVVGRILTADVWATGAAGGIDLPAMDQVVTDTITGDHPRTLTQVCQRIADTIDPDGPPPVDPTAGRFLRITRRTDGTRALRGSLDAAGGEKVEAALEAIAAAGRCEGDLRTRDQRSADALVQLADLHLALGDLPVLRKVRPQLAAVIQLEDLADPTGVAAAARLGSGVTVSSLVARQAACDADIARIVLGPDSLPLDVGRAQRLVPAHIRRAAEVRDGGCVFTGCHNPAWMCDAHHVVHWIDGGATSLENTALLCERHHTQVHHGFTIRWDPDQGRWRTHRPDGTEILIGPMTDTRGDPLPDLHTEDPPLFADRRT</sequence>
<protein>
    <recommendedName>
        <fullName evidence="3">HNH nuclease domain-containing protein</fullName>
    </recommendedName>
</protein>